<dbReference type="InterPro" id="IPR050078">
    <property type="entry name" value="Ribosomal_L11_MeTrfase_PrmA"/>
</dbReference>
<comment type="similarity">
    <text evidence="1 6">Belongs to the methyltransferase superfamily. PrmA family.</text>
</comment>
<dbReference type="RefSeq" id="WP_093369747.1">
    <property type="nucleotide sequence ID" value="NZ_FNCW01000016.1"/>
</dbReference>
<sequence length="274" mass="31341">MIYIEYKFTIHPLQPGRDILLAELGELPFESFEDYSNGLLAYIDESEDKADLLEDIHILKSEEFKVSYEKTKIEQVNWNEEWEKNFHPIHIDTRCTIRAPFHPKTDSEIDIIIEPKMSFGTGHHATTYQISELLLEENCEEKRVLDMGCGTGVLGILADIRGAKSVDYIDIDPWCVENTEENLERNSCKGNVILGGAEKIEKEYDLILANINRNILLADMVSYASHLVSGGVIYFSGFYEEDLKLIQEEALKNGLAFIKNQVKENWVAAKFTKN</sequence>
<comment type="function">
    <text evidence="6">Methylates ribosomal protein L11.</text>
</comment>
<keyword evidence="7" id="KW-0689">Ribosomal protein</keyword>
<feature type="binding site" evidence="6">
    <location>
        <position position="127"/>
    </location>
    <ligand>
        <name>S-adenosyl-L-methionine</name>
        <dbReference type="ChEBI" id="CHEBI:59789"/>
    </ligand>
</feature>
<dbReference type="EMBL" id="FNCW01000016">
    <property type="protein sequence ID" value="SDH01988.1"/>
    <property type="molecule type" value="Genomic_DNA"/>
</dbReference>
<dbReference type="OrthoDB" id="9785995at2"/>
<keyword evidence="4 6" id="KW-0808">Transferase</keyword>
<dbReference type="InterPro" id="IPR004498">
    <property type="entry name" value="Ribosomal_PrmA_MeTrfase"/>
</dbReference>
<dbReference type="SUPFAM" id="SSF53335">
    <property type="entry name" value="S-adenosyl-L-methionine-dependent methyltransferases"/>
    <property type="match status" value="1"/>
</dbReference>
<dbReference type="STRING" id="470826.SAMN04488027_1168"/>
<proteinExistence type="inferred from homology"/>
<accession>A0A1G7YZN8</accession>
<feature type="binding site" evidence="6">
    <location>
        <position position="170"/>
    </location>
    <ligand>
        <name>S-adenosyl-L-methionine</name>
        <dbReference type="ChEBI" id="CHEBI:59789"/>
    </ligand>
</feature>
<dbReference type="Pfam" id="PF06325">
    <property type="entry name" value="PrmA"/>
    <property type="match status" value="1"/>
</dbReference>
<dbReference type="EC" id="2.1.1.-" evidence="6"/>
<evidence type="ECO:0000313" key="7">
    <source>
        <dbReference type="EMBL" id="SDH01988.1"/>
    </source>
</evidence>
<gene>
    <name evidence="6" type="primary">prmA</name>
    <name evidence="7" type="ORF">SAMN04488027_1168</name>
</gene>
<reference evidence="7 8" key="1">
    <citation type="submission" date="2016-10" db="EMBL/GenBank/DDBJ databases">
        <authorList>
            <person name="de Groot N.N."/>
        </authorList>
    </citation>
    <scope>NUCLEOTIDE SEQUENCE [LARGE SCALE GENOMIC DNA]</scope>
    <source>
        <strain evidence="7 8">DSM 19803</strain>
    </source>
</reference>
<keyword evidence="7" id="KW-0687">Ribonucleoprotein</keyword>
<dbReference type="CDD" id="cd02440">
    <property type="entry name" value="AdoMet_MTases"/>
    <property type="match status" value="1"/>
</dbReference>
<name>A0A1G7YZN8_9FLAO</name>
<keyword evidence="8" id="KW-1185">Reference proteome</keyword>
<evidence type="ECO:0000256" key="1">
    <source>
        <dbReference type="ARBA" id="ARBA00009741"/>
    </source>
</evidence>
<organism evidence="7 8">
    <name type="scientific">Psychroflexus sediminis</name>
    <dbReference type="NCBI Taxonomy" id="470826"/>
    <lineage>
        <taxon>Bacteria</taxon>
        <taxon>Pseudomonadati</taxon>
        <taxon>Bacteroidota</taxon>
        <taxon>Flavobacteriia</taxon>
        <taxon>Flavobacteriales</taxon>
        <taxon>Flavobacteriaceae</taxon>
        <taxon>Psychroflexus</taxon>
    </lineage>
</organism>
<dbReference type="PIRSF" id="PIRSF000401">
    <property type="entry name" value="RPL11_MTase"/>
    <property type="match status" value="1"/>
</dbReference>
<dbReference type="GO" id="GO:0005840">
    <property type="term" value="C:ribosome"/>
    <property type="evidence" value="ECO:0007669"/>
    <property type="project" value="UniProtKB-KW"/>
</dbReference>
<dbReference type="GO" id="GO:0032259">
    <property type="term" value="P:methylation"/>
    <property type="evidence" value="ECO:0007669"/>
    <property type="project" value="UniProtKB-KW"/>
</dbReference>
<feature type="binding site" evidence="6">
    <location>
        <position position="210"/>
    </location>
    <ligand>
        <name>S-adenosyl-L-methionine</name>
        <dbReference type="ChEBI" id="CHEBI:59789"/>
    </ligand>
</feature>
<dbReference type="PANTHER" id="PTHR43648">
    <property type="entry name" value="ELECTRON TRANSFER FLAVOPROTEIN BETA SUBUNIT LYSINE METHYLTRANSFERASE"/>
    <property type="match status" value="1"/>
</dbReference>
<comment type="subcellular location">
    <subcellularLocation>
        <location evidence="6">Cytoplasm</location>
    </subcellularLocation>
</comment>
<dbReference type="AlphaFoldDB" id="A0A1G7YZN8"/>
<dbReference type="HAMAP" id="MF_00735">
    <property type="entry name" value="Methyltr_PrmA"/>
    <property type="match status" value="1"/>
</dbReference>
<dbReference type="InterPro" id="IPR029063">
    <property type="entry name" value="SAM-dependent_MTases_sf"/>
</dbReference>
<evidence type="ECO:0000256" key="6">
    <source>
        <dbReference type="HAMAP-Rule" id="MF_00735"/>
    </source>
</evidence>
<dbReference type="Proteomes" id="UP000199296">
    <property type="component" value="Unassembled WGS sequence"/>
</dbReference>
<dbReference type="NCBIfam" id="NF001785">
    <property type="entry name" value="PRK00517.2-2"/>
    <property type="match status" value="1"/>
</dbReference>
<evidence type="ECO:0000256" key="3">
    <source>
        <dbReference type="ARBA" id="ARBA00022603"/>
    </source>
</evidence>
<keyword evidence="3 6" id="KW-0489">Methyltransferase</keyword>
<comment type="catalytic activity">
    <reaction evidence="6">
        <text>L-lysyl-[protein] + 3 S-adenosyl-L-methionine = N(6),N(6),N(6)-trimethyl-L-lysyl-[protein] + 3 S-adenosyl-L-homocysteine + 3 H(+)</text>
        <dbReference type="Rhea" id="RHEA:54192"/>
        <dbReference type="Rhea" id="RHEA-COMP:9752"/>
        <dbReference type="Rhea" id="RHEA-COMP:13826"/>
        <dbReference type="ChEBI" id="CHEBI:15378"/>
        <dbReference type="ChEBI" id="CHEBI:29969"/>
        <dbReference type="ChEBI" id="CHEBI:57856"/>
        <dbReference type="ChEBI" id="CHEBI:59789"/>
        <dbReference type="ChEBI" id="CHEBI:61961"/>
    </reaction>
</comment>
<evidence type="ECO:0000256" key="4">
    <source>
        <dbReference type="ARBA" id="ARBA00022679"/>
    </source>
</evidence>
<dbReference type="GO" id="GO:0005737">
    <property type="term" value="C:cytoplasm"/>
    <property type="evidence" value="ECO:0007669"/>
    <property type="project" value="UniProtKB-SubCell"/>
</dbReference>
<dbReference type="GO" id="GO:0008276">
    <property type="term" value="F:protein methyltransferase activity"/>
    <property type="evidence" value="ECO:0007669"/>
    <property type="project" value="UniProtKB-UniRule"/>
</dbReference>
<dbReference type="Gene3D" id="3.40.50.150">
    <property type="entry name" value="Vaccinia Virus protein VP39"/>
    <property type="match status" value="1"/>
</dbReference>
<feature type="binding site" evidence="6">
    <location>
        <position position="148"/>
    </location>
    <ligand>
        <name>S-adenosyl-L-methionine</name>
        <dbReference type="ChEBI" id="CHEBI:59789"/>
    </ligand>
</feature>
<keyword evidence="2 6" id="KW-0963">Cytoplasm</keyword>
<protein>
    <recommendedName>
        <fullName evidence="6">Ribosomal protein L11 methyltransferase</fullName>
        <shortName evidence="6">L11 Mtase</shortName>
        <ecNumber evidence="6">2.1.1.-</ecNumber>
    </recommendedName>
</protein>
<dbReference type="PANTHER" id="PTHR43648:SF1">
    <property type="entry name" value="ELECTRON TRANSFER FLAVOPROTEIN BETA SUBUNIT LYSINE METHYLTRANSFERASE"/>
    <property type="match status" value="1"/>
</dbReference>
<evidence type="ECO:0000313" key="8">
    <source>
        <dbReference type="Proteomes" id="UP000199296"/>
    </source>
</evidence>
<evidence type="ECO:0000256" key="2">
    <source>
        <dbReference type="ARBA" id="ARBA00022490"/>
    </source>
</evidence>
<keyword evidence="5 6" id="KW-0949">S-adenosyl-L-methionine</keyword>
<evidence type="ECO:0000256" key="5">
    <source>
        <dbReference type="ARBA" id="ARBA00022691"/>
    </source>
</evidence>